<evidence type="ECO:0000256" key="5">
    <source>
        <dbReference type="ARBA" id="ARBA00022496"/>
    </source>
</evidence>
<keyword evidence="10 15" id="KW-0798">TonB box</keyword>
<dbReference type="InterPro" id="IPR000531">
    <property type="entry name" value="Beta-barrel_TonB"/>
</dbReference>
<evidence type="ECO:0000256" key="8">
    <source>
        <dbReference type="ARBA" id="ARBA00023004"/>
    </source>
</evidence>
<keyword evidence="6 14" id="KW-0812">Transmembrane</keyword>
<dbReference type="OrthoDB" id="9760333at2"/>
<keyword evidence="7" id="KW-0732">Signal</keyword>
<feature type="domain" description="TonB-dependent receptor-like beta-barrel" evidence="17">
    <location>
        <begin position="373"/>
        <end position="823"/>
    </location>
</feature>
<evidence type="ECO:0000256" key="13">
    <source>
        <dbReference type="ARBA" id="ARBA00023237"/>
    </source>
</evidence>
<dbReference type="EMBL" id="QKQS01000003">
    <property type="protein sequence ID" value="PZA13756.1"/>
    <property type="molecule type" value="Genomic_DNA"/>
</dbReference>
<organism evidence="19 20">
    <name type="scientific">Rhodopseudomonas palustris</name>
    <dbReference type="NCBI Taxonomy" id="1076"/>
    <lineage>
        <taxon>Bacteria</taxon>
        <taxon>Pseudomonadati</taxon>
        <taxon>Pseudomonadota</taxon>
        <taxon>Alphaproteobacteria</taxon>
        <taxon>Hyphomicrobiales</taxon>
        <taxon>Nitrobacteraceae</taxon>
        <taxon>Rhodopseudomonas</taxon>
    </lineage>
</organism>
<evidence type="ECO:0000313" key="19">
    <source>
        <dbReference type="EMBL" id="PZA13756.1"/>
    </source>
</evidence>
<feature type="compositionally biased region" description="Basic and acidic residues" evidence="16">
    <location>
        <begin position="19"/>
        <end position="28"/>
    </location>
</feature>
<keyword evidence="8" id="KW-0408">Iron</keyword>
<dbReference type="InterPro" id="IPR039426">
    <property type="entry name" value="TonB-dep_rcpt-like"/>
</dbReference>
<evidence type="ECO:0000256" key="15">
    <source>
        <dbReference type="RuleBase" id="RU003357"/>
    </source>
</evidence>
<evidence type="ECO:0000256" key="2">
    <source>
        <dbReference type="ARBA" id="ARBA00009810"/>
    </source>
</evidence>
<keyword evidence="3 14" id="KW-0813">Transport</keyword>
<dbReference type="AlphaFoldDB" id="A0A323URH6"/>
<feature type="region of interest" description="Disordered" evidence="16">
    <location>
        <begin position="115"/>
        <end position="179"/>
    </location>
</feature>
<dbReference type="GO" id="GO:0015891">
    <property type="term" value="P:siderophore transport"/>
    <property type="evidence" value="ECO:0007669"/>
    <property type="project" value="InterPro"/>
</dbReference>
<dbReference type="InterPro" id="IPR012910">
    <property type="entry name" value="Plug_dom"/>
</dbReference>
<dbReference type="Gene3D" id="2.40.170.20">
    <property type="entry name" value="TonB-dependent receptor, beta-barrel domain"/>
    <property type="match status" value="1"/>
</dbReference>
<evidence type="ECO:0000256" key="4">
    <source>
        <dbReference type="ARBA" id="ARBA00022452"/>
    </source>
</evidence>
<dbReference type="GO" id="GO:0009279">
    <property type="term" value="C:cell outer membrane"/>
    <property type="evidence" value="ECO:0007669"/>
    <property type="project" value="UniProtKB-SubCell"/>
</dbReference>
<feature type="compositionally biased region" description="Low complexity" evidence="16">
    <location>
        <begin position="148"/>
        <end position="163"/>
    </location>
</feature>
<keyword evidence="4 14" id="KW-1134">Transmembrane beta strand</keyword>
<evidence type="ECO:0008006" key="21">
    <source>
        <dbReference type="Google" id="ProtNLM"/>
    </source>
</evidence>
<dbReference type="NCBIfam" id="TIGR01783">
    <property type="entry name" value="TonB-siderophor"/>
    <property type="match status" value="1"/>
</dbReference>
<feature type="compositionally biased region" description="Basic and acidic residues" evidence="16">
    <location>
        <begin position="1"/>
        <end position="12"/>
    </location>
</feature>
<dbReference type="InterPro" id="IPR037066">
    <property type="entry name" value="Plug_dom_sf"/>
</dbReference>
<evidence type="ECO:0000256" key="16">
    <source>
        <dbReference type="SAM" id="MobiDB-lite"/>
    </source>
</evidence>
<evidence type="ECO:0000256" key="12">
    <source>
        <dbReference type="ARBA" id="ARBA00023170"/>
    </source>
</evidence>
<feature type="compositionally biased region" description="Polar residues" evidence="16">
    <location>
        <begin position="115"/>
        <end position="124"/>
    </location>
</feature>
<comment type="subcellular location">
    <subcellularLocation>
        <location evidence="1 14">Cell outer membrane</location>
        <topology evidence="1 14">Multi-pass membrane protein</topology>
    </subcellularLocation>
</comment>
<proteinExistence type="inferred from homology"/>
<evidence type="ECO:0000256" key="1">
    <source>
        <dbReference type="ARBA" id="ARBA00004571"/>
    </source>
</evidence>
<feature type="domain" description="TonB-dependent receptor plug" evidence="18">
    <location>
        <begin position="202"/>
        <end position="297"/>
    </location>
</feature>
<dbReference type="InterPro" id="IPR036942">
    <property type="entry name" value="Beta-barrel_TonB_sf"/>
</dbReference>
<evidence type="ECO:0000259" key="17">
    <source>
        <dbReference type="Pfam" id="PF00593"/>
    </source>
</evidence>
<evidence type="ECO:0000259" key="18">
    <source>
        <dbReference type="Pfam" id="PF07715"/>
    </source>
</evidence>
<keyword evidence="12" id="KW-0675">Receptor</keyword>
<dbReference type="Proteomes" id="UP000248134">
    <property type="component" value="Unassembled WGS sequence"/>
</dbReference>
<dbReference type="PANTHER" id="PTHR32552">
    <property type="entry name" value="FERRICHROME IRON RECEPTOR-RELATED"/>
    <property type="match status" value="1"/>
</dbReference>
<dbReference type="InterPro" id="IPR010105">
    <property type="entry name" value="TonB_sidphr_rcpt"/>
</dbReference>
<dbReference type="SUPFAM" id="SSF56935">
    <property type="entry name" value="Porins"/>
    <property type="match status" value="1"/>
</dbReference>
<accession>A0A323URH6</accession>
<feature type="region of interest" description="Disordered" evidence="16">
    <location>
        <begin position="1"/>
        <end position="28"/>
    </location>
</feature>
<dbReference type="PROSITE" id="PS52016">
    <property type="entry name" value="TONB_DEPENDENT_REC_3"/>
    <property type="match status" value="1"/>
</dbReference>
<evidence type="ECO:0000256" key="9">
    <source>
        <dbReference type="ARBA" id="ARBA00023065"/>
    </source>
</evidence>
<dbReference type="PANTHER" id="PTHR32552:SF68">
    <property type="entry name" value="FERRICHROME OUTER MEMBRANE TRANSPORTER_PHAGE RECEPTOR"/>
    <property type="match status" value="1"/>
</dbReference>
<dbReference type="GO" id="GO:0038023">
    <property type="term" value="F:signaling receptor activity"/>
    <property type="evidence" value="ECO:0007669"/>
    <property type="project" value="InterPro"/>
</dbReference>
<keyword evidence="11 14" id="KW-0472">Membrane</keyword>
<comment type="caution">
    <text evidence="19">The sequence shown here is derived from an EMBL/GenBank/DDBJ whole genome shotgun (WGS) entry which is preliminary data.</text>
</comment>
<evidence type="ECO:0000256" key="14">
    <source>
        <dbReference type="PROSITE-ProRule" id="PRU01360"/>
    </source>
</evidence>
<dbReference type="GO" id="GO:0015344">
    <property type="term" value="F:siderophore uptake transmembrane transporter activity"/>
    <property type="evidence" value="ECO:0007669"/>
    <property type="project" value="TreeGrafter"/>
</dbReference>
<protein>
    <recommendedName>
        <fullName evidence="21">TonB-dependent siderophore receptor</fullName>
    </recommendedName>
</protein>
<dbReference type="CDD" id="cd01347">
    <property type="entry name" value="ligand_gated_channel"/>
    <property type="match status" value="1"/>
</dbReference>
<evidence type="ECO:0000256" key="10">
    <source>
        <dbReference type="ARBA" id="ARBA00023077"/>
    </source>
</evidence>
<dbReference type="Pfam" id="PF00593">
    <property type="entry name" value="TonB_dep_Rec_b-barrel"/>
    <property type="match status" value="1"/>
</dbReference>
<dbReference type="Gene3D" id="2.170.130.10">
    <property type="entry name" value="TonB-dependent receptor, plug domain"/>
    <property type="match status" value="1"/>
</dbReference>
<name>A0A323URH6_RHOPL</name>
<keyword evidence="9" id="KW-0406">Ion transport</keyword>
<evidence type="ECO:0000256" key="7">
    <source>
        <dbReference type="ARBA" id="ARBA00022729"/>
    </source>
</evidence>
<evidence type="ECO:0000256" key="6">
    <source>
        <dbReference type="ARBA" id="ARBA00022692"/>
    </source>
</evidence>
<keyword evidence="13 14" id="KW-0998">Cell outer membrane</keyword>
<gene>
    <name evidence="19" type="ORF">DNX69_01460</name>
</gene>
<evidence type="ECO:0000256" key="11">
    <source>
        <dbReference type="ARBA" id="ARBA00023136"/>
    </source>
</evidence>
<reference evidence="19 20" key="1">
    <citation type="submission" date="2018-06" db="EMBL/GenBank/DDBJ databases">
        <title>Draft Whole-Genome Sequence of the purple photosynthetic bacterium Rhodospeudomonas palustris XCP.</title>
        <authorList>
            <person name="Rayyan A."/>
            <person name="Meyer T.E."/>
            <person name="Kyndt J.A."/>
        </authorList>
    </citation>
    <scope>NUCLEOTIDE SEQUENCE [LARGE SCALE GENOMIC DNA]</scope>
    <source>
        <strain evidence="19 20">XCP</strain>
    </source>
</reference>
<evidence type="ECO:0000313" key="20">
    <source>
        <dbReference type="Proteomes" id="UP000248134"/>
    </source>
</evidence>
<evidence type="ECO:0000256" key="3">
    <source>
        <dbReference type="ARBA" id="ARBA00022448"/>
    </source>
</evidence>
<sequence>MCERAGRGEPERSSPSITREGRACRGDVSPCREAKPRRQFICLNQNDAFSTRDSRKPICVGDPPANVVADRCLEFGGSMSVGSDRSGTRTARRNYLAACATGALLISGAGLDASHAQQSRSSNPDLPPVVVQQDGNVRRSPPAREARSAASRRSPRVARTTAASPPPVPARQTDPGISVPGLNGYIATATSVGSKTNTPILALPRSTSTVTAQEIFDRDAASVQEALQYTAGVGGFFRQGNLTREYNRVRGFEAFQYLDGLKLHDSNWGFERNGLERVDVLKGPASTLYGQGSPGGIIDLTSKRPTETPFGEALLRMGLRGYLEGAFDVSGPANENKSVLYRFVGVGKMGDGEIDFTKNERIFFAPSVTIRPNEDTSLTLLASYQYDPHLTVLQPLPYVGTVVPGTNGQFISRKTFLGEPNYHDTSKESYRIGYEFKHQFNDVFSIQQNFAYQNIDISLREVQSRSTGNVTTQRQMAYQQYNIDIFQIDNRLKADFETGPLRHHVMFGVDYASIPNYQGTGTNRGTGNFLLNYYMPLYGAALPNNPLTTKRYQNVDQIGVYLQDRIELGRLSVLFGARNDTAHFAQQSQALVPATGNFTQPPWTRQNDNATTYQAGAIYAFDSGVAPYVNYSQSFAPTIGTDFSGRPFIPVTGDQIEGGVKYLPPGMNLAISTAGFNITQNNVLTADLVNPGYAVQTSSVEASGAEIEVKTTRLYGFNSSAAYTYLSPKVTATNTAGGIGKDPVSMPRHAASLWTTYSFEDTSVLAGLTLGGGVRYVGSSFADTLNTTEIPSFTLVDLSLRYRLGAISASLQNWDVALNVKNLTDKRYVGSCDALSQCYYGLGRTVDGTIRVRF</sequence>
<dbReference type="Pfam" id="PF07715">
    <property type="entry name" value="Plug"/>
    <property type="match status" value="1"/>
</dbReference>
<comment type="similarity">
    <text evidence="2 14 15">Belongs to the TonB-dependent receptor family.</text>
</comment>
<keyword evidence="5" id="KW-0410">Iron transport</keyword>